<evidence type="ECO:0000313" key="1">
    <source>
        <dbReference type="EMBL" id="KKM13524.1"/>
    </source>
</evidence>
<dbReference type="AlphaFoldDB" id="A0A0F9I1K2"/>
<sequence>MELITLTPKTTPEFETLYWLATAASNDRLKPNLRCINVRKGLVVATDGYRLHQYDGHITGLFPGTYRVHKQLVREIRLELVELDYPYPHTDSAWPDTGDWTEVSLPNTGENDLEITFAKIVRAMSSEAALNHRFFTDAVRGEAFTGYVNPEDFLSPVVLLNGERKALVMPIRSA</sequence>
<reference evidence="1" key="1">
    <citation type="journal article" date="2015" name="Nature">
        <title>Complex archaea that bridge the gap between prokaryotes and eukaryotes.</title>
        <authorList>
            <person name="Spang A."/>
            <person name="Saw J.H."/>
            <person name="Jorgensen S.L."/>
            <person name="Zaremba-Niedzwiedzka K."/>
            <person name="Martijn J."/>
            <person name="Lind A.E."/>
            <person name="van Eijk R."/>
            <person name="Schleper C."/>
            <person name="Guy L."/>
            <person name="Ettema T.J."/>
        </authorList>
    </citation>
    <scope>NUCLEOTIDE SEQUENCE</scope>
</reference>
<proteinExistence type="predicted"/>
<organism evidence="1">
    <name type="scientific">marine sediment metagenome</name>
    <dbReference type="NCBI Taxonomy" id="412755"/>
    <lineage>
        <taxon>unclassified sequences</taxon>
        <taxon>metagenomes</taxon>
        <taxon>ecological metagenomes</taxon>
    </lineage>
</organism>
<dbReference type="EMBL" id="LAZR01015361">
    <property type="protein sequence ID" value="KKM13524.1"/>
    <property type="molecule type" value="Genomic_DNA"/>
</dbReference>
<name>A0A0F9I1K2_9ZZZZ</name>
<gene>
    <name evidence="1" type="ORF">LCGC14_1715350</name>
</gene>
<protein>
    <recommendedName>
        <fullName evidence="2">DNA polymerase III beta sliding clamp central domain-containing protein</fullName>
    </recommendedName>
</protein>
<accession>A0A0F9I1K2</accession>
<evidence type="ECO:0008006" key="2">
    <source>
        <dbReference type="Google" id="ProtNLM"/>
    </source>
</evidence>
<comment type="caution">
    <text evidence="1">The sequence shown here is derived from an EMBL/GenBank/DDBJ whole genome shotgun (WGS) entry which is preliminary data.</text>
</comment>